<dbReference type="eggNOG" id="COG1440">
    <property type="taxonomic scope" value="Bacteria"/>
</dbReference>
<keyword evidence="1" id="KW-0813">Transport</keyword>
<keyword evidence="4" id="KW-0808">Transferase</keyword>
<reference evidence="9 10" key="1">
    <citation type="journal article" date="2014" name="Genome Biol. Evol.">
        <title>Molecular evolution of the substrate utilization strategies and putative virulence factors in mosquito-associated Spiroplasma species.</title>
        <authorList>
            <person name="Chang T.H."/>
            <person name="Lo W.S."/>
            <person name="Ku C."/>
            <person name="Chen L.L."/>
            <person name="Kuo C.H."/>
        </authorList>
    </citation>
    <scope>NUCLEOTIDE SEQUENCE [LARGE SCALE GENOMIC DNA]</scope>
    <source>
        <strain evidence="9">AES-1</strain>
    </source>
</reference>
<dbReference type="PANTHER" id="PTHR34581">
    <property type="entry name" value="PTS SYSTEM N,N'-DIACETYLCHITOBIOSE-SPECIFIC EIIB COMPONENT"/>
    <property type="match status" value="1"/>
</dbReference>
<keyword evidence="6" id="KW-0418">Kinase</keyword>
<dbReference type="RefSeq" id="WP_025362823.1">
    <property type="nucleotide sequence ID" value="NZ_CP006681.1"/>
</dbReference>
<dbReference type="InterPro" id="IPR036095">
    <property type="entry name" value="PTS_EIIB-like_sf"/>
</dbReference>
<dbReference type="AlphaFoldDB" id="W6A6I6"/>
<dbReference type="Gene3D" id="3.40.50.2300">
    <property type="match status" value="1"/>
</dbReference>
<dbReference type="Proteomes" id="UP000019267">
    <property type="component" value="Chromosome"/>
</dbReference>
<dbReference type="EMBL" id="CP006681">
    <property type="protein sequence ID" value="AHI52581.1"/>
    <property type="molecule type" value="Genomic_DNA"/>
</dbReference>
<keyword evidence="2" id="KW-0597">Phosphoprotein</keyword>
<dbReference type="HOGENOM" id="CLU_147323_2_1_14"/>
<evidence type="ECO:0000256" key="3">
    <source>
        <dbReference type="ARBA" id="ARBA00022597"/>
    </source>
</evidence>
<evidence type="ECO:0000256" key="4">
    <source>
        <dbReference type="ARBA" id="ARBA00022679"/>
    </source>
</evidence>
<evidence type="ECO:0000313" key="10">
    <source>
        <dbReference type="Proteomes" id="UP000019267"/>
    </source>
</evidence>
<dbReference type="PANTHER" id="PTHR34581:SF2">
    <property type="entry name" value="PTS SYSTEM N,N'-DIACETYLCHITOBIOSE-SPECIFIC EIIB COMPONENT"/>
    <property type="match status" value="1"/>
</dbReference>
<keyword evidence="3" id="KW-0762">Sugar transport</keyword>
<feature type="domain" description="PTS EIIB type-3" evidence="8">
    <location>
        <begin position="1"/>
        <end position="103"/>
    </location>
</feature>
<evidence type="ECO:0000313" key="9">
    <source>
        <dbReference type="EMBL" id="AHI52581.1"/>
    </source>
</evidence>
<dbReference type="InterPro" id="IPR003501">
    <property type="entry name" value="PTS_EIIB_2/3"/>
</dbReference>
<dbReference type="GO" id="GO:0008982">
    <property type="term" value="F:protein-N(PI)-phosphohistidine-sugar phosphotransferase activity"/>
    <property type="evidence" value="ECO:0007669"/>
    <property type="project" value="InterPro"/>
</dbReference>
<protein>
    <submittedName>
        <fullName evidence="9">PTS system cellobiose-specific IIB component</fullName>
    </submittedName>
</protein>
<organism evidence="9 10">
    <name type="scientific">Spiroplasma culicicola AES-1</name>
    <dbReference type="NCBI Taxonomy" id="1276246"/>
    <lineage>
        <taxon>Bacteria</taxon>
        <taxon>Bacillati</taxon>
        <taxon>Mycoplasmatota</taxon>
        <taxon>Mollicutes</taxon>
        <taxon>Entomoplasmatales</taxon>
        <taxon>Spiroplasmataceae</taxon>
        <taxon>Spiroplasma</taxon>
    </lineage>
</organism>
<keyword evidence="5" id="KW-0598">Phosphotransferase system</keyword>
<feature type="modified residue" description="Phosphocysteine; by EIIA" evidence="7">
    <location>
        <position position="8"/>
    </location>
</feature>
<dbReference type="CDD" id="cd05564">
    <property type="entry name" value="PTS_IIB_chitobiose_lichenan"/>
    <property type="match status" value="1"/>
</dbReference>
<evidence type="ECO:0000256" key="5">
    <source>
        <dbReference type="ARBA" id="ARBA00022683"/>
    </source>
</evidence>
<dbReference type="STRING" id="1276246.SCULI_v1c02400"/>
<keyword evidence="10" id="KW-1185">Reference proteome</keyword>
<dbReference type="KEGG" id="scq:SCULI_v1c02400"/>
<evidence type="ECO:0000256" key="1">
    <source>
        <dbReference type="ARBA" id="ARBA00022448"/>
    </source>
</evidence>
<accession>W6A6I6</accession>
<dbReference type="PROSITE" id="PS51100">
    <property type="entry name" value="PTS_EIIB_TYPE_3"/>
    <property type="match status" value="1"/>
</dbReference>
<dbReference type="GO" id="GO:0009401">
    <property type="term" value="P:phosphoenolpyruvate-dependent sugar phosphotransferase system"/>
    <property type="evidence" value="ECO:0007669"/>
    <property type="project" value="UniProtKB-KW"/>
</dbReference>
<dbReference type="SUPFAM" id="SSF52794">
    <property type="entry name" value="PTS system IIB component-like"/>
    <property type="match status" value="1"/>
</dbReference>
<evidence type="ECO:0000259" key="8">
    <source>
        <dbReference type="PROSITE" id="PS51100"/>
    </source>
</evidence>
<dbReference type="InterPro" id="IPR013012">
    <property type="entry name" value="PTS_EIIB_3"/>
</dbReference>
<evidence type="ECO:0000256" key="2">
    <source>
        <dbReference type="ARBA" id="ARBA00022553"/>
    </source>
</evidence>
<evidence type="ECO:0000256" key="7">
    <source>
        <dbReference type="PROSITE-ProRule" id="PRU00423"/>
    </source>
</evidence>
<dbReference type="OrthoDB" id="9808134at2"/>
<dbReference type="InterPro" id="IPR051819">
    <property type="entry name" value="PTS_sugar-specific_EIIB"/>
</dbReference>
<gene>
    <name evidence="9" type="primary">celA1</name>
    <name evidence="9" type="ORF">SCULI_v1c02400</name>
</gene>
<dbReference type="Pfam" id="PF02302">
    <property type="entry name" value="PTS_IIB"/>
    <property type="match status" value="1"/>
</dbReference>
<proteinExistence type="predicted"/>
<dbReference type="GO" id="GO:0016301">
    <property type="term" value="F:kinase activity"/>
    <property type="evidence" value="ECO:0007669"/>
    <property type="project" value="UniProtKB-KW"/>
</dbReference>
<evidence type="ECO:0000256" key="6">
    <source>
        <dbReference type="ARBA" id="ARBA00022777"/>
    </source>
</evidence>
<dbReference type="PATRIC" id="fig|1276246.3.peg.239"/>
<name>W6A6I6_9MOLU</name>
<sequence length="104" mass="11506">MLKILLCCSAGMSTSLLVSKMQSEARKMNFECEIEAMSVTEGKQLINNWDVVMVGPQVTYALDEFKKITAKPVEAIPPQIYATAKGKEALEMAKRMAEGANIKY</sequence>